<dbReference type="Pfam" id="PF00884">
    <property type="entry name" value="Sulfatase"/>
    <property type="match status" value="1"/>
</dbReference>
<evidence type="ECO:0000313" key="9">
    <source>
        <dbReference type="EMBL" id="GCB30571.1"/>
    </source>
</evidence>
<feature type="transmembrane region" description="Helical" evidence="7">
    <location>
        <begin position="53"/>
        <end position="74"/>
    </location>
</feature>
<dbReference type="Proteomes" id="UP000287361">
    <property type="component" value="Unassembled WGS sequence"/>
</dbReference>
<comment type="caution">
    <text evidence="9">The sequence shown here is derived from an EMBL/GenBank/DDBJ whole genome shotgun (WGS) entry which is preliminary data.</text>
</comment>
<evidence type="ECO:0000256" key="3">
    <source>
        <dbReference type="ARBA" id="ARBA00022475"/>
    </source>
</evidence>
<proteinExistence type="predicted"/>
<dbReference type="InterPro" id="IPR017850">
    <property type="entry name" value="Alkaline_phosphatase_core_sf"/>
</dbReference>
<dbReference type="CDD" id="cd16015">
    <property type="entry name" value="LTA_synthase"/>
    <property type="match status" value="1"/>
</dbReference>
<reference evidence="9 10" key="1">
    <citation type="submission" date="2018-10" db="EMBL/GenBank/DDBJ databases">
        <title>Draft Genome Sequence of Anaerotignum sp. KCTC 15736.</title>
        <authorList>
            <person name="Choi S.H."/>
            <person name="Kim J.S."/>
            <person name="Kang S.W."/>
            <person name="Lee J.S."/>
            <person name="Park S.H."/>
        </authorList>
    </citation>
    <scope>NUCLEOTIDE SEQUENCE [LARGE SCALE GENOMIC DNA]</scope>
    <source>
        <strain evidence="9 10">KCTC 15736</strain>
    </source>
</reference>
<evidence type="ECO:0000259" key="8">
    <source>
        <dbReference type="Pfam" id="PF00884"/>
    </source>
</evidence>
<feature type="transmembrane region" description="Helical" evidence="7">
    <location>
        <begin position="81"/>
        <end position="98"/>
    </location>
</feature>
<dbReference type="PANTHER" id="PTHR47371">
    <property type="entry name" value="LIPOTEICHOIC ACID SYNTHASE"/>
    <property type="match status" value="1"/>
</dbReference>
<evidence type="ECO:0000256" key="6">
    <source>
        <dbReference type="ARBA" id="ARBA00023136"/>
    </source>
</evidence>
<keyword evidence="3" id="KW-1003">Cell membrane</keyword>
<gene>
    <name evidence="9" type="ORF">KGMB03357_22320</name>
</gene>
<dbReference type="Gene3D" id="3.40.720.10">
    <property type="entry name" value="Alkaline Phosphatase, subunit A"/>
    <property type="match status" value="1"/>
</dbReference>
<feature type="transmembrane region" description="Helical" evidence="7">
    <location>
        <begin position="130"/>
        <end position="152"/>
    </location>
</feature>
<accession>A0A401LGB9</accession>
<keyword evidence="5 7" id="KW-1133">Transmembrane helix</keyword>
<name>A0A401LGB9_9FIRM</name>
<evidence type="ECO:0000256" key="1">
    <source>
        <dbReference type="ARBA" id="ARBA00004651"/>
    </source>
</evidence>
<dbReference type="EMBL" id="BHVZ01000014">
    <property type="protein sequence ID" value="GCB30571.1"/>
    <property type="molecule type" value="Genomic_DNA"/>
</dbReference>
<keyword evidence="10" id="KW-1185">Reference proteome</keyword>
<dbReference type="SUPFAM" id="SSF53649">
    <property type="entry name" value="Alkaline phosphatase-like"/>
    <property type="match status" value="1"/>
</dbReference>
<feature type="transmembrane region" description="Helical" evidence="7">
    <location>
        <begin position="164"/>
        <end position="183"/>
    </location>
</feature>
<keyword evidence="6 7" id="KW-0472">Membrane</keyword>
<dbReference type="GO" id="GO:0005886">
    <property type="term" value="C:plasma membrane"/>
    <property type="evidence" value="ECO:0007669"/>
    <property type="project" value="UniProtKB-SubCell"/>
</dbReference>
<dbReference type="AlphaFoldDB" id="A0A401LGB9"/>
<dbReference type="InterPro" id="IPR050448">
    <property type="entry name" value="OpgB/LTA_synthase_biosynth"/>
</dbReference>
<evidence type="ECO:0000256" key="5">
    <source>
        <dbReference type="ARBA" id="ARBA00022989"/>
    </source>
</evidence>
<dbReference type="OrthoDB" id="243547at2"/>
<keyword evidence="4 7" id="KW-0812">Transmembrane</keyword>
<evidence type="ECO:0000256" key="7">
    <source>
        <dbReference type="SAM" id="Phobius"/>
    </source>
</evidence>
<comment type="pathway">
    <text evidence="2">Cell wall biogenesis; lipoteichoic acid biosynthesis.</text>
</comment>
<evidence type="ECO:0000256" key="4">
    <source>
        <dbReference type="ARBA" id="ARBA00022692"/>
    </source>
</evidence>
<protein>
    <recommendedName>
        <fullName evidence="8">Sulfatase N-terminal domain-containing protein</fullName>
    </recommendedName>
</protein>
<feature type="domain" description="Sulfatase N-terminal" evidence="8">
    <location>
        <begin position="252"/>
        <end position="566"/>
    </location>
</feature>
<dbReference type="PANTHER" id="PTHR47371:SF3">
    <property type="entry name" value="PHOSPHOGLYCEROL TRANSFERASE I"/>
    <property type="match status" value="1"/>
</dbReference>
<organism evidence="9 10">
    <name type="scientific">Anaerotignum faecicola</name>
    <dbReference type="NCBI Taxonomy" id="2358141"/>
    <lineage>
        <taxon>Bacteria</taxon>
        <taxon>Bacillati</taxon>
        <taxon>Bacillota</taxon>
        <taxon>Clostridia</taxon>
        <taxon>Lachnospirales</taxon>
        <taxon>Anaerotignaceae</taxon>
        <taxon>Anaerotignum</taxon>
    </lineage>
</organism>
<dbReference type="InterPro" id="IPR000917">
    <property type="entry name" value="Sulfatase_N"/>
</dbReference>
<evidence type="ECO:0000256" key="2">
    <source>
        <dbReference type="ARBA" id="ARBA00004936"/>
    </source>
</evidence>
<feature type="transmembrane region" description="Helical" evidence="7">
    <location>
        <begin position="21"/>
        <end position="41"/>
    </location>
</feature>
<sequence>MKDPERTSYLNKAKKFLSTPAGIALTLLCAAVFITGIVYLITTTKILYVGWNILHAPTMLLLNILPVLLALLLFFFLTRKIGFSCSLVGIVLIFFAVVDRVKVSMRQEPLLPTDLTLAKEVIAILKTFPVYQLVLIGVMLIVFAALPVCSFLKSKAIVLPPLPRILGLVLVLACGFGANHLWYANQTLYDSYPTVDNPYFQVNQYNTRGMIYSFLHQFNIMQVQAPEGYTAADIRTLEDTDWTPSVSTEKRPHIIMIMGEAFSDLSENAHLDFTGYRDPMKNWKEICAEEGTISGHIVVPNFGGGTSNTEYDVLTGCATRYLGSSLPSYSFIHSDFDGMPRQLQKLGYETLSIHPGYAWFYNRQNVYPDLGFAASYFLEDSFDLATQGYGGYVNETATMDKIIETLDTHIKETDTPLFSFTVTIQNHGPYEKKYGTLEQNFSSDIELNETQTDLLTQYFQGIGDADEQIGRLKEYAEGSDEPIVLVYFGDHLPGFSNGMEFFDLLDYPIDANGSPEEQLAVYETPYLIWQNESAKALENTKTVAEIGLPEDGLISSQFLGSAVLELFLSDYESPLQHENNQLRRELPVCAKNIYVDANGIYKTEISEEQQKTLQRLINWQYYKLFDEKNP</sequence>
<comment type="subcellular location">
    <subcellularLocation>
        <location evidence="1">Cell membrane</location>
        <topology evidence="1">Multi-pass membrane protein</topology>
    </subcellularLocation>
</comment>
<evidence type="ECO:0000313" key="10">
    <source>
        <dbReference type="Proteomes" id="UP000287361"/>
    </source>
</evidence>